<feature type="chain" id="PRO_5032340252" description="RING-type E3 ubiquitin transferase" evidence="18">
    <location>
        <begin position="21"/>
        <end position="846"/>
    </location>
</feature>
<feature type="domain" description="RING-type" evidence="19">
    <location>
        <begin position="535"/>
        <end position="577"/>
    </location>
</feature>
<evidence type="ECO:0000256" key="12">
    <source>
        <dbReference type="ARBA" id="ARBA00022989"/>
    </source>
</evidence>
<organism evidence="20 21">
    <name type="scientific">Rhododendron simsii</name>
    <name type="common">Sims's rhododendron</name>
    <dbReference type="NCBI Taxonomy" id="118357"/>
    <lineage>
        <taxon>Eukaryota</taxon>
        <taxon>Viridiplantae</taxon>
        <taxon>Streptophyta</taxon>
        <taxon>Embryophyta</taxon>
        <taxon>Tracheophyta</taxon>
        <taxon>Spermatophyta</taxon>
        <taxon>Magnoliopsida</taxon>
        <taxon>eudicotyledons</taxon>
        <taxon>Gunneridae</taxon>
        <taxon>Pentapetalae</taxon>
        <taxon>asterids</taxon>
        <taxon>Ericales</taxon>
        <taxon>Ericaceae</taxon>
        <taxon>Ericoideae</taxon>
        <taxon>Rhodoreae</taxon>
        <taxon>Rhododendron</taxon>
    </lineage>
</organism>
<name>A0A834H0Z6_RHOSS</name>
<comment type="subcellular location">
    <subcellularLocation>
        <location evidence="2">Membrane</location>
        <topology evidence="2">Single-pass membrane protein</topology>
    </subcellularLocation>
</comment>
<comment type="catalytic activity">
    <reaction evidence="1">
        <text>S-ubiquitinyl-[E2 ubiquitin-conjugating enzyme]-L-cysteine + [acceptor protein]-L-lysine = [E2 ubiquitin-conjugating enzyme]-L-cysteine + N(6)-ubiquitinyl-[acceptor protein]-L-lysine.</text>
        <dbReference type="EC" id="2.3.2.27"/>
    </reaction>
</comment>
<sequence>MNQLILPFSLLLSVFCYVEAQLSADESQNTISSFQPSIAAVLAVLIVMFFLTVVLSVYTICCYGTGAARNNQRTPEVLERPTPRSSGVDRRVIESLPFFKFSALRGLRGGLECAVCLSKFEDVEVLRLLPKCKHAFHINCVDQWLESHSSCPLCRQRISVEDLTGLNSSRFLSSQSEVREDSNVELFVEREDSRRHGSSRFSIGSSFRKFEKGVVKEDVLPIREACEGLDENDKFLHRFNHKIIMSDSVFKSRWSNLSSSDLLFLSSEMLGDVSSNRFPLTDSTTQENSTARATKEGEIAKIKDGTGMIMDFKTKVGELNQNDSYPLSSGANSSNPTRNLHPNVKRSMSEIVVHSRFKEMDTRNNSVRESSVPENAAKEERLKRLWLPIARKTVQWLKFFHSFKELSRLGANKSPTPPPPSQIFFFPILKLLMNRLILLFSLLHSIFRYVEAQSSSASNFESVGAVFAFLFILFILLATYIKFWQRRRVVHNNQQTVDGSIRPNPRSSGIDKIVIESLPFFKFSALKGLRGGLECAVCLSKFEDIEVLRLLPKCKHAFHINCIDQWLENHSSCPLCRQRISVEDLTYSNSLKFLSSQSEVREGSNVELFVQREDSRRHGSSRFSIGSSFRIFEKGVVKDDELPIREDSDVVDENDKFLHKFNHKIVMSDAVRKKMSDAVLKSRWSNLSSSDLLFLNSEMLADVSSDRFSALDSNTRESSTTQATDEGEISKIKDKMGSEREFETKFGKLSQNDSHPLSSGAITSNPTRNLHPNEKRSMSEIAVRTRFEEFDARSNSVKESSIAKTATKEERLKRLWLPIARKTVQSYGNRDRKYRQSNYTRQSLNV</sequence>
<dbReference type="CDD" id="cd16461">
    <property type="entry name" value="RING-H2_EL5-like"/>
    <property type="match status" value="2"/>
</dbReference>
<keyword evidence="12 17" id="KW-1133">Transmembrane helix</keyword>
<evidence type="ECO:0000256" key="8">
    <source>
        <dbReference type="ARBA" id="ARBA00022729"/>
    </source>
</evidence>
<dbReference type="InterPro" id="IPR013083">
    <property type="entry name" value="Znf_RING/FYVE/PHD"/>
</dbReference>
<evidence type="ECO:0000256" key="7">
    <source>
        <dbReference type="ARBA" id="ARBA00022723"/>
    </source>
</evidence>
<evidence type="ECO:0000256" key="14">
    <source>
        <dbReference type="ARBA" id="ARBA00024209"/>
    </source>
</evidence>
<dbReference type="SMART" id="SM00184">
    <property type="entry name" value="RING"/>
    <property type="match status" value="2"/>
</dbReference>
<feature type="signal peptide" evidence="18">
    <location>
        <begin position="1"/>
        <end position="20"/>
    </location>
</feature>
<evidence type="ECO:0000256" key="2">
    <source>
        <dbReference type="ARBA" id="ARBA00004167"/>
    </source>
</evidence>
<evidence type="ECO:0000256" key="3">
    <source>
        <dbReference type="ARBA" id="ARBA00004906"/>
    </source>
</evidence>
<evidence type="ECO:0000313" key="20">
    <source>
        <dbReference type="EMBL" id="KAF7143402.1"/>
    </source>
</evidence>
<keyword evidence="6 17" id="KW-0812">Transmembrane</keyword>
<dbReference type="PANTHER" id="PTHR46539:SF18">
    <property type="entry name" value="RING-H2 FINGER PROTEIN ATL4J"/>
    <property type="match status" value="1"/>
</dbReference>
<feature type="compositionally biased region" description="Polar residues" evidence="16">
    <location>
        <begin position="749"/>
        <end position="770"/>
    </location>
</feature>
<accession>A0A834H0Z6</accession>
<keyword evidence="21" id="KW-1185">Reference proteome</keyword>
<feature type="region of interest" description="Disordered" evidence="16">
    <location>
        <begin position="321"/>
        <end position="342"/>
    </location>
</feature>
<dbReference type="GO" id="GO:0061630">
    <property type="term" value="F:ubiquitin protein ligase activity"/>
    <property type="evidence" value="ECO:0007669"/>
    <property type="project" value="UniProtKB-EC"/>
</dbReference>
<keyword evidence="5" id="KW-0808">Transferase</keyword>
<evidence type="ECO:0000256" key="13">
    <source>
        <dbReference type="ARBA" id="ARBA00023136"/>
    </source>
</evidence>
<dbReference type="GO" id="GO:0008270">
    <property type="term" value="F:zinc ion binding"/>
    <property type="evidence" value="ECO:0007669"/>
    <property type="project" value="UniProtKB-KW"/>
</dbReference>
<dbReference type="Gene3D" id="3.30.40.10">
    <property type="entry name" value="Zinc/RING finger domain, C3HC4 (zinc finger)"/>
    <property type="match status" value="2"/>
</dbReference>
<evidence type="ECO:0000256" key="17">
    <source>
        <dbReference type="SAM" id="Phobius"/>
    </source>
</evidence>
<feature type="transmembrane region" description="Helical" evidence="17">
    <location>
        <begin position="432"/>
        <end position="450"/>
    </location>
</feature>
<evidence type="ECO:0000256" key="6">
    <source>
        <dbReference type="ARBA" id="ARBA00022692"/>
    </source>
</evidence>
<keyword evidence="10" id="KW-0833">Ubl conjugation pathway</keyword>
<dbReference type="PANTHER" id="PTHR46539">
    <property type="entry name" value="E3 UBIQUITIN-PROTEIN LIGASE ATL42"/>
    <property type="match status" value="1"/>
</dbReference>
<evidence type="ECO:0000256" key="15">
    <source>
        <dbReference type="PROSITE-ProRule" id="PRU00175"/>
    </source>
</evidence>
<comment type="similarity">
    <text evidence="14">Belongs to the RING-type zinc finger family. ATL subfamily.</text>
</comment>
<keyword evidence="13 17" id="KW-0472">Membrane</keyword>
<gene>
    <name evidence="20" type="ORF">RHSIM_Rhsim05G0043000</name>
</gene>
<dbReference type="EMBL" id="WJXA01000005">
    <property type="protein sequence ID" value="KAF7143402.1"/>
    <property type="molecule type" value="Genomic_DNA"/>
</dbReference>
<evidence type="ECO:0000256" key="18">
    <source>
        <dbReference type="SAM" id="SignalP"/>
    </source>
</evidence>
<feature type="region of interest" description="Disordered" evidence="16">
    <location>
        <begin position="749"/>
        <end position="775"/>
    </location>
</feature>
<dbReference type="Pfam" id="PF13639">
    <property type="entry name" value="zf-RING_2"/>
    <property type="match status" value="2"/>
</dbReference>
<feature type="domain" description="RING-type" evidence="19">
    <location>
        <begin position="113"/>
        <end position="155"/>
    </location>
</feature>
<dbReference type="GO" id="GO:0016020">
    <property type="term" value="C:membrane"/>
    <property type="evidence" value="ECO:0007669"/>
    <property type="project" value="UniProtKB-SubCell"/>
</dbReference>
<evidence type="ECO:0000256" key="1">
    <source>
        <dbReference type="ARBA" id="ARBA00000900"/>
    </source>
</evidence>
<dbReference type="InterPro" id="IPR001841">
    <property type="entry name" value="Znf_RING"/>
</dbReference>
<protein>
    <recommendedName>
        <fullName evidence="4">RING-type E3 ubiquitin transferase</fullName>
        <ecNumber evidence="4">2.3.2.27</ecNumber>
    </recommendedName>
</protein>
<evidence type="ECO:0000256" key="5">
    <source>
        <dbReference type="ARBA" id="ARBA00022679"/>
    </source>
</evidence>
<keyword evidence="11" id="KW-0862">Zinc</keyword>
<feature type="compositionally biased region" description="Polar residues" evidence="16">
    <location>
        <begin position="321"/>
        <end position="340"/>
    </location>
</feature>
<dbReference type="PROSITE" id="PS50089">
    <property type="entry name" value="ZF_RING_2"/>
    <property type="match status" value="2"/>
</dbReference>
<comment type="pathway">
    <text evidence="3">Protein modification; protein ubiquitination.</text>
</comment>
<feature type="transmembrane region" description="Helical" evidence="17">
    <location>
        <begin position="462"/>
        <end position="481"/>
    </location>
</feature>
<evidence type="ECO:0000256" key="10">
    <source>
        <dbReference type="ARBA" id="ARBA00022786"/>
    </source>
</evidence>
<keyword evidence="9 15" id="KW-0863">Zinc-finger</keyword>
<dbReference type="EC" id="2.3.2.27" evidence="4"/>
<reference evidence="20" key="1">
    <citation type="submission" date="2019-11" db="EMBL/GenBank/DDBJ databases">
        <authorList>
            <person name="Liu Y."/>
            <person name="Hou J."/>
            <person name="Li T.-Q."/>
            <person name="Guan C.-H."/>
            <person name="Wu X."/>
            <person name="Wu H.-Z."/>
            <person name="Ling F."/>
            <person name="Zhang R."/>
            <person name="Shi X.-G."/>
            <person name="Ren J.-P."/>
            <person name="Chen E.-F."/>
            <person name="Sun J.-M."/>
        </authorList>
    </citation>
    <scope>NUCLEOTIDE SEQUENCE</scope>
    <source>
        <strain evidence="20">Adult_tree_wgs_1</strain>
        <tissue evidence="20">Leaves</tissue>
    </source>
</reference>
<evidence type="ECO:0000259" key="19">
    <source>
        <dbReference type="PROSITE" id="PS50089"/>
    </source>
</evidence>
<comment type="caution">
    <text evidence="20">The sequence shown here is derived from an EMBL/GenBank/DDBJ whole genome shotgun (WGS) entry which is preliminary data.</text>
</comment>
<evidence type="ECO:0000256" key="11">
    <source>
        <dbReference type="ARBA" id="ARBA00022833"/>
    </source>
</evidence>
<evidence type="ECO:0000256" key="9">
    <source>
        <dbReference type="ARBA" id="ARBA00022771"/>
    </source>
</evidence>
<keyword evidence="7" id="KW-0479">Metal-binding</keyword>
<keyword evidence="8 18" id="KW-0732">Signal</keyword>
<evidence type="ECO:0000256" key="4">
    <source>
        <dbReference type="ARBA" id="ARBA00012483"/>
    </source>
</evidence>
<dbReference type="Proteomes" id="UP000626092">
    <property type="component" value="Unassembled WGS sequence"/>
</dbReference>
<dbReference type="FunFam" id="3.30.40.10:FF:000285">
    <property type="entry name" value="RING-H2 finger protein ATL43"/>
    <property type="match status" value="2"/>
</dbReference>
<feature type="transmembrane region" description="Helical" evidence="17">
    <location>
        <begin position="36"/>
        <end position="63"/>
    </location>
</feature>
<evidence type="ECO:0000256" key="16">
    <source>
        <dbReference type="SAM" id="MobiDB-lite"/>
    </source>
</evidence>
<evidence type="ECO:0000313" key="21">
    <source>
        <dbReference type="Proteomes" id="UP000626092"/>
    </source>
</evidence>
<dbReference type="SUPFAM" id="SSF57850">
    <property type="entry name" value="RING/U-box"/>
    <property type="match status" value="2"/>
</dbReference>
<proteinExistence type="inferred from homology"/>
<dbReference type="AlphaFoldDB" id="A0A834H0Z6"/>
<dbReference type="OrthoDB" id="1630758at2759"/>